<dbReference type="PROSITE" id="PS01358">
    <property type="entry name" value="ZF_RANBP2_1"/>
    <property type="match status" value="1"/>
</dbReference>
<reference evidence="7" key="1">
    <citation type="submission" date="2020-05" db="EMBL/GenBank/DDBJ databases">
        <title>Phylogenomic resolution of chytrid fungi.</title>
        <authorList>
            <person name="Stajich J.E."/>
            <person name="Amses K."/>
            <person name="Simmons R."/>
            <person name="Seto K."/>
            <person name="Myers J."/>
            <person name="Bonds A."/>
            <person name="Quandt C.A."/>
            <person name="Barry K."/>
            <person name="Liu P."/>
            <person name="Grigoriev I."/>
            <person name="Longcore J.E."/>
            <person name="James T.Y."/>
        </authorList>
    </citation>
    <scope>NUCLEOTIDE SEQUENCE</scope>
    <source>
        <strain evidence="7">JEL0318</strain>
    </source>
</reference>
<feature type="domain" description="RanBP2-type" evidence="6">
    <location>
        <begin position="1"/>
        <end position="29"/>
    </location>
</feature>
<dbReference type="InterPro" id="IPR003903">
    <property type="entry name" value="UIM_dom"/>
</dbReference>
<evidence type="ECO:0000256" key="2">
    <source>
        <dbReference type="ARBA" id="ARBA00022771"/>
    </source>
</evidence>
<organism evidence="7 8">
    <name type="scientific">Rhizophlyctis rosea</name>
    <dbReference type="NCBI Taxonomy" id="64517"/>
    <lineage>
        <taxon>Eukaryota</taxon>
        <taxon>Fungi</taxon>
        <taxon>Fungi incertae sedis</taxon>
        <taxon>Chytridiomycota</taxon>
        <taxon>Chytridiomycota incertae sedis</taxon>
        <taxon>Chytridiomycetes</taxon>
        <taxon>Rhizophlyctidales</taxon>
        <taxon>Rhizophlyctidaceae</taxon>
        <taxon>Rhizophlyctis</taxon>
    </lineage>
</organism>
<evidence type="ECO:0000256" key="3">
    <source>
        <dbReference type="ARBA" id="ARBA00022833"/>
    </source>
</evidence>
<feature type="compositionally biased region" description="Acidic residues" evidence="5">
    <location>
        <begin position="74"/>
        <end position="99"/>
    </location>
</feature>
<proteinExistence type="predicted"/>
<accession>A0AAD5S0A8</accession>
<evidence type="ECO:0000313" key="7">
    <source>
        <dbReference type="EMBL" id="KAJ3032224.1"/>
    </source>
</evidence>
<feature type="compositionally biased region" description="Basic and acidic residues" evidence="5">
    <location>
        <begin position="49"/>
        <end position="73"/>
    </location>
</feature>
<dbReference type="EMBL" id="JADGJD010002504">
    <property type="protein sequence ID" value="KAJ3032224.1"/>
    <property type="molecule type" value="Genomic_DNA"/>
</dbReference>
<keyword evidence="1" id="KW-0479">Metal-binding</keyword>
<evidence type="ECO:0000256" key="1">
    <source>
        <dbReference type="ARBA" id="ARBA00022723"/>
    </source>
</evidence>
<sequence length="209" mass="23454">MTAWACDNCTLVNEPDRTTCEVCDLPKPKTPPCAPPTPIYNLDSEDDEYQRVLEMSKKTAEEDYRRQMEASMRDEEEDDDDFKMDEEEDDVAEEYDSDHETDSQPSEDGNGQSDGEEQVDGEEEEEKEEEEDGGDELMGVEYEESVAVKVTPGRVSSKAMDAMYEAVAGAMGVEDLVEEEEEPEPKLTGMAALAAQIEKERKARLQSGR</sequence>
<dbReference type="PROSITE" id="PS50330">
    <property type="entry name" value="UIM"/>
    <property type="match status" value="1"/>
</dbReference>
<keyword evidence="2 4" id="KW-0863">Zinc-finger</keyword>
<protein>
    <recommendedName>
        <fullName evidence="6">RanBP2-type domain-containing protein</fullName>
    </recommendedName>
</protein>
<feature type="compositionally biased region" description="Polar residues" evidence="5">
    <location>
        <begin position="103"/>
        <end position="113"/>
    </location>
</feature>
<dbReference type="SUPFAM" id="SSF90209">
    <property type="entry name" value="Ran binding protein zinc finger-like"/>
    <property type="match status" value="1"/>
</dbReference>
<feature type="region of interest" description="Disordered" evidence="5">
    <location>
        <begin position="25"/>
        <end position="144"/>
    </location>
</feature>
<gene>
    <name evidence="7" type="ORF">HK097_005362</name>
</gene>
<dbReference type="GO" id="GO:0008270">
    <property type="term" value="F:zinc ion binding"/>
    <property type="evidence" value="ECO:0007669"/>
    <property type="project" value="UniProtKB-KW"/>
</dbReference>
<feature type="compositionally biased region" description="Pro residues" evidence="5">
    <location>
        <begin position="28"/>
        <end position="38"/>
    </location>
</feature>
<dbReference type="SMART" id="SM00547">
    <property type="entry name" value="ZnF_RBZ"/>
    <property type="match status" value="1"/>
</dbReference>
<dbReference type="InterPro" id="IPR036443">
    <property type="entry name" value="Znf_RanBP2_sf"/>
</dbReference>
<dbReference type="AlphaFoldDB" id="A0AAD5S0A8"/>
<evidence type="ECO:0000256" key="5">
    <source>
        <dbReference type="SAM" id="MobiDB-lite"/>
    </source>
</evidence>
<dbReference type="Proteomes" id="UP001212841">
    <property type="component" value="Unassembled WGS sequence"/>
</dbReference>
<keyword evidence="8" id="KW-1185">Reference proteome</keyword>
<feature type="compositionally biased region" description="Acidic residues" evidence="5">
    <location>
        <begin position="114"/>
        <end position="135"/>
    </location>
</feature>
<evidence type="ECO:0000313" key="8">
    <source>
        <dbReference type="Proteomes" id="UP001212841"/>
    </source>
</evidence>
<comment type="caution">
    <text evidence="7">The sequence shown here is derived from an EMBL/GenBank/DDBJ whole genome shotgun (WGS) entry which is preliminary data.</text>
</comment>
<name>A0AAD5S0A8_9FUNG</name>
<dbReference type="PROSITE" id="PS50199">
    <property type="entry name" value="ZF_RANBP2_2"/>
    <property type="match status" value="1"/>
</dbReference>
<dbReference type="InterPro" id="IPR001876">
    <property type="entry name" value="Znf_RanBP2"/>
</dbReference>
<dbReference type="Gene3D" id="4.10.1060.10">
    <property type="entry name" value="Zinc finger, RanBP2-type"/>
    <property type="match status" value="1"/>
</dbReference>
<evidence type="ECO:0000256" key="4">
    <source>
        <dbReference type="PROSITE-ProRule" id="PRU00322"/>
    </source>
</evidence>
<keyword evidence="3" id="KW-0862">Zinc</keyword>
<evidence type="ECO:0000259" key="6">
    <source>
        <dbReference type="PROSITE" id="PS50199"/>
    </source>
</evidence>